<evidence type="ECO:0000313" key="1">
    <source>
        <dbReference type="EMBL" id="KAH8694236.1"/>
    </source>
</evidence>
<keyword evidence="2" id="KW-1185">Reference proteome</keyword>
<dbReference type="Pfam" id="PF05935">
    <property type="entry name" value="Arylsulfotrans"/>
    <property type="match status" value="1"/>
</dbReference>
<protein>
    <submittedName>
        <fullName evidence="1">ASST-domain-containing protein</fullName>
    </submittedName>
</protein>
<dbReference type="PANTHER" id="PTHR35340:SF5">
    <property type="entry name" value="ASST-DOMAIN-CONTAINING PROTEIN"/>
    <property type="match status" value="1"/>
</dbReference>
<dbReference type="AlphaFoldDB" id="A0AAD4KMA4"/>
<comment type="caution">
    <text evidence="1">The sequence shown here is derived from an EMBL/GenBank/DDBJ whole genome shotgun (WGS) entry which is preliminary data.</text>
</comment>
<evidence type="ECO:0000313" key="2">
    <source>
        <dbReference type="Proteomes" id="UP001201262"/>
    </source>
</evidence>
<dbReference type="EMBL" id="JAJTJA010000009">
    <property type="protein sequence ID" value="KAH8694236.1"/>
    <property type="molecule type" value="Genomic_DNA"/>
</dbReference>
<dbReference type="RefSeq" id="XP_046069906.1">
    <property type="nucleotide sequence ID" value="XM_046220820.1"/>
</dbReference>
<name>A0AAD4KMA4_9EURO</name>
<dbReference type="InterPro" id="IPR011047">
    <property type="entry name" value="Quinoprotein_ADH-like_sf"/>
</dbReference>
<dbReference type="Gene3D" id="2.130.10.10">
    <property type="entry name" value="YVTN repeat-like/Quinoprotein amine dehydrogenase"/>
    <property type="match status" value="1"/>
</dbReference>
<dbReference type="PANTHER" id="PTHR35340">
    <property type="entry name" value="PQQ ENZYME REPEAT PROTEIN-RELATED"/>
    <property type="match status" value="1"/>
</dbReference>
<dbReference type="InterPro" id="IPR010262">
    <property type="entry name" value="Arylsulfotransferase_bact"/>
</dbReference>
<dbReference type="SUPFAM" id="SSF50998">
    <property type="entry name" value="Quinoprotein alcohol dehydrogenase-like"/>
    <property type="match status" value="1"/>
</dbReference>
<organism evidence="1 2">
    <name type="scientific">Talaromyces proteolyticus</name>
    <dbReference type="NCBI Taxonomy" id="1131652"/>
    <lineage>
        <taxon>Eukaryota</taxon>
        <taxon>Fungi</taxon>
        <taxon>Dikarya</taxon>
        <taxon>Ascomycota</taxon>
        <taxon>Pezizomycotina</taxon>
        <taxon>Eurotiomycetes</taxon>
        <taxon>Eurotiomycetidae</taxon>
        <taxon>Eurotiales</taxon>
        <taxon>Trichocomaceae</taxon>
        <taxon>Talaromyces</taxon>
        <taxon>Talaromyces sect. Bacilispori</taxon>
    </lineage>
</organism>
<reference evidence="1" key="1">
    <citation type="submission" date="2021-12" db="EMBL/GenBank/DDBJ databases">
        <title>Convergent genome expansion in fungi linked to evolution of root-endophyte symbiosis.</title>
        <authorList>
            <consortium name="DOE Joint Genome Institute"/>
            <person name="Ke Y.-H."/>
            <person name="Bonito G."/>
            <person name="Liao H.-L."/>
            <person name="Looney B."/>
            <person name="Rojas-Flechas A."/>
            <person name="Nash J."/>
            <person name="Hameed K."/>
            <person name="Schadt C."/>
            <person name="Martin F."/>
            <person name="Crous P.W."/>
            <person name="Miettinen O."/>
            <person name="Magnuson J.K."/>
            <person name="Labbe J."/>
            <person name="Jacobson D."/>
            <person name="Doktycz M.J."/>
            <person name="Veneault-Fourrey C."/>
            <person name="Kuo A."/>
            <person name="Mondo S."/>
            <person name="Calhoun S."/>
            <person name="Riley R."/>
            <person name="Ohm R."/>
            <person name="LaButti K."/>
            <person name="Andreopoulos B."/>
            <person name="Pangilinan J."/>
            <person name="Nolan M."/>
            <person name="Tritt A."/>
            <person name="Clum A."/>
            <person name="Lipzen A."/>
            <person name="Daum C."/>
            <person name="Barry K."/>
            <person name="Grigoriev I.V."/>
            <person name="Vilgalys R."/>
        </authorList>
    </citation>
    <scope>NUCLEOTIDE SEQUENCE</scope>
    <source>
        <strain evidence="1">PMI_201</strain>
    </source>
</reference>
<accession>A0AAD4KMA4</accession>
<proteinExistence type="predicted"/>
<gene>
    <name evidence="1" type="ORF">BGW36DRAFT_430254</name>
</gene>
<dbReference type="GeneID" id="70251107"/>
<sequence length="438" mass="48317">MGYVRLTGVTYADPELAYDTFILFTGADSFTRLIDLNGTIIHEWTFPGVPPRILDPALTRGQKGTVGLQLSESGDVRGGIYANGSIGQLNWNGDRLWEWGKEAPSGAARQNHDWQLLPNENWLVLVTVPRVVEDLGPHVIGDQGLVEVNPDGKVVWEWSSGDHISDLGFSERGLELLRETVARDPGNPWGCLEMNSASALGPNQWYEKNPEVNSIFHPENIIVSFRKANVVGIIDKTTGRIVWRLGPYFDEKSGDQHQRILRHNVPRPLDQISGQHNPHFIPKGLPGAGNILVFDNQGGAGYPPAALGIYAGSRILEIDPTTKQIVWQYTAEDSGLPPWTFFSSFVSNAQRLPNGNTLITEGMNGRIFQVNAEGKVAWEFYSPHYGYGVAGEPEVTKPRVEGVDRLSLTPLVYRSQAVPDEWVPAGLRKSAVVPVDKS</sequence>
<dbReference type="Proteomes" id="UP001201262">
    <property type="component" value="Unassembled WGS sequence"/>
</dbReference>
<dbReference type="InterPro" id="IPR053143">
    <property type="entry name" value="Arylsulfate_ST"/>
</dbReference>
<dbReference type="InterPro" id="IPR015943">
    <property type="entry name" value="WD40/YVTN_repeat-like_dom_sf"/>
</dbReference>
<dbReference type="GO" id="GO:0004062">
    <property type="term" value="F:aryl sulfotransferase activity"/>
    <property type="evidence" value="ECO:0007669"/>
    <property type="project" value="InterPro"/>
</dbReference>